<protein>
    <submittedName>
        <fullName evidence="1">Uncharacterized protein</fullName>
    </submittedName>
</protein>
<dbReference type="OrthoDB" id="9814194at2"/>
<sequence length="129" mass="15062">MSNTSPNTDDFINYQSFFSPQDAQPLLDFLAEFEVQYQLEEIPELLGQPLIGDHLRAKWLLRIARSDIDNVNELLSKAAEQINDVPKTHYLHKFTNPELRDIIKSPQEWNPQDVHFAKLLLKDRGKPYE</sequence>
<dbReference type="eggNOG" id="ENOG5031Y78">
    <property type="taxonomic scope" value="Bacteria"/>
</dbReference>
<comment type="caution">
    <text evidence="1">The sequence shown here is derived from an EMBL/GenBank/DDBJ whole genome shotgun (WGS) entry which is preliminary data.</text>
</comment>
<keyword evidence="2" id="KW-1185">Reference proteome</keyword>
<dbReference type="EMBL" id="AAWS01000014">
    <property type="protein sequence ID" value="EAY28701.1"/>
    <property type="molecule type" value="Genomic_DNA"/>
</dbReference>
<gene>
    <name evidence="1" type="ORF">M23134_07799</name>
</gene>
<reference evidence="1 2" key="1">
    <citation type="submission" date="2007-01" db="EMBL/GenBank/DDBJ databases">
        <authorList>
            <person name="Haygood M."/>
            <person name="Podell S."/>
            <person name="Anderson C."/>
            <person name="Hopkinson B."/>
            <person name="Roe K."/>
            <person name="Barbeau K."/>
            <person name="Gaasterland T."/>
            <person name="Ferriera S."/>
            <person name="Johnson J."/>
            <person name="Kravitz S."/>
            <person name="Beeson K."/>
            <person name="Sutton G."/>
            <person name="Rogers Y.-H."/>
            <person name="Friedman R."/>
            <person name="Frazier M."/>
            <person name="Venter J.C."/>
        </authorList>
    </citation>
    <scope>NUCLEOTIDE SEQUENCE [LARGE SCALE GENOMIC DNA]</scope>
    <source>
        <strain evidence="1 2">ATCC 23134</strain>
    </source>
</reference>
<dbReference type="Proteomes" id="UP000004095">
    <property type="component" value="Unassembled WGS sequence"/>
</dbReference>
<name>A1ZLE7_MICM2</name>
<dbReference type="AlphaFoldDB" id="A1ZLE7"/>
<organism evidence="1 2">
    <name type="scientific">Microscilla marina ATCC 23134</name>
    <dbReference type="NCBI Taxonomy" id="313606"/>
    <lineage>
        <taxon>Bacteria</taxon>
        <taxon>Pseudomonadati</taxon>
        <taxon>Bacteroidota</taxon>
        <taxon>Cytophagia</taxon>
        <taxon>Cytophagales</taxon>
        <taxon>Microscillaceae</taxon>
        <taxon>Microscilla</taxon>
    </lineage>
</organism>
<dbReference type="RefSeq" id="WP_002697429.1">
    <property type="nucleotide sequence ID" value="NZ_AAWS01000014.1"/>
</dbReference>
<proteinExistence type="predicted"/>
<evidence type="ECO:0000313" key="1">
    <source>
        <dbReference type="EMBL" id="EAY28701.1"/>
    </source>
</evidence>
<accession>A1ZLE7</accession>
<evidence type="ECO:0000313" key="2">
    <source>
        <dbReference type="Proteomes" id="UP000004095"/>
    </source>
</evidence>